<feature type="non-terminal residue" evidence="2">
    <location>
        <position position="1"/>
    </location>
</feature>
<feature type="compositionally biased region" description="Basic residues" evidence="1">
    <location>
        <begin position="684"/>
        <end position="700"/>
    </location>
</feature>
<feature type="compositionally biased region" description="Basic and acidic residues" evidence="1">
    <location>
        <begin position="273"/>
        <end position="285"/>
    </location>
</feature>
<gene>
    <name evidence="2" type="ORF">AVDCRST_MAG89-3568</name>
</gene>
<feature type="compositionally biased region" description="Basic residues" evidence="1">
    <location>
        <begin position="459"/>
        <end position="478"/>
    </location>
</feature>
<reference evidence="2" key="1">
    <citation type="submission" date="2020-02" db="EMBL/GenBank/DDBJ databases">
        <authorList>
            <person name="Meier V. D."/>
        </authorList>
    </citation>
    <scope>NUCLEOTIDE SEQUENCE</scope>
    <source>
        <strain evidence="2">AVDCRST_MAG89</strain>
    </source>
</reference>
<feature type="compositionally biased region" description="Basic residues" evidence="1">
    <location>
        <begin position="388"/>
        <end position="403"/>
    </location>
</feature>
<protein>
    <submittedName>
        <fullName evidence="2">Acetyl-CoA synthetase (ADP-forming) alpha and beta chains, putative</fullName>
    </submittedName>
</protein>
<dbReference type="AlphaFoldDB" id="A0A6J4MGX2"/>
<feature type="compositionally biased region" description="Basic residues" evidence="1">
    <location>
        <begin position="243"/>
        <end position="264"/>
    </location>
</feature>
<feature type="compositionally biased region" description="Basic and acidic residues" evidence="1">
    <location>
        <begin position="355"/>
        <end position="365"/>
    </location>
</feature>
<feature type="compositionally biased region" description="Basic residues" evidence="1">
    <location>
        <begin position="308"/>
        <end position="319"/>
    </location>
</feature>
<feature type="compositionally biased region" description="Basic and acidic residues" evidence="1">
    <location>
        <begin position="110"/>
        <end position="120"/>
    </location>
</feature>
<feature type="compositionally biased region" description="Basic and acidic residues" evidence="1">
    <location>
        <begin position="17"/>
        <end position="26"/>
    </location>
</feature>
<feature type="compositionally biased region" description="Basic residues" evidence="1">
    <location>
        <begin position="425"/>
        <end position="443"/>
    </location>
</feature>
<feature type="compositionally biased region" description="Basic and acidic residues" evidence="1">
    <location>
        <begin position="131"/>
        <end position="152"/>
    </location>
</feature>
<sequence length="700" mass="74922">ARRRSPPPLHRRHRREPKAEHHRLPDPGKPGAPRVQRGRVSREPHGHRGALHPRVPVRGRHSRPGGPGADRGSQAARARRGRGVRAQGDQGAGGDFGRLRGNPGRRHRAPERAHGDRAALRDAAGGPQLHGRAEHGARAVDERHLRAHDAARRAGFVHEPVGGDGRHHPGLRGRVRHRHLAVRLGRQQARRQRQRPDPVLGRRRADRGDPDVPGKLRKPAPLHAVGPRDHAEEADHRREVGPVRRRRARRLVAHRRAGGHRCRHGCAAAPVRGDPRGHGGGDVRPGDGLQPPADPARQPRGHRDQRGRSRHHHRRRVRGARAGGDGADGGDPGHAGGALSGGGVARQPRRHDRQRHGAELPDRGGGRAGGPQRRRGDRHLRPAAGRAPGRRGRGHRVGGGRQRKAGDGRADGPRGAAAGPGRAERGRHSRLPLSRVRRPRAGRHVPPARVAGASPRAGARVRRGPPHGGGNHRRRAWRGTRQAVGDGGDAGAAGVRHSRRAEPRRALGGRGGAGRGGDRLAGGAEGPFAEDHPQVRRGRRGGGRAGRGGAARRLSAPDQRSAGARRDRRGRGGGRAGAEDGAGRQGNHHRHDAGPAVRPRADVRPWRNLRGGAQGRGLSRAAGDGRGRGRDGAVHPRVPAAGRHPRRARVGPVGDRGRRAARVATGGGPRRHPRAGREPLARLPGRRRGGGRPHPHLHPI</sequence>
<name>A0A6J4MGX2_9BACT</name>
<feature type="compositionally biased region" description="Basic residues" evidence="1">
    <location>
        <begin position="168"/>
        <end position="181"/>
    </location>
</feature>
<evidence type="ECO:0000256" key="1">
    <source>
        <dbReference type="SAM" id="MobiDB-lite"/>
    </source>
</evidence>
<feature type="compositionally biased region" description="Gly residues" evidence="1">
    <location>
        <begin position="508"/>
        <end position="525"/>
    </location>
</feature>
<accession>A0A6J4MGX2</accession>
<evidence type="ECO:0000313" key="2">
    <source>
        <dbReference type="EMBL" id="CAA9358114.1"/>
    </source>
</evidence>
<feature type="compositionally biased region" description="Basic residues" evidence="1">
    <location>
        <begin position="47"/>
        <end position="63"/>
    </location>
</feature>
<organism evidence="2">
    <name type="scientific">uncultured Gemmatimonadota bacterium</name>
    <dbReference type="NCBI Taxonomy" id="203437"/>
    <lineage>
        <taxon>Bacteria</taxon>
        <taxon>Pseudomonadati</taxon>
        <taxon>Gemmatimonadota</taxon>
        <taxon>environmental samples</taxon>
    </lineage>
</organism>
<feature type="compositionally biased region" description="Gly residues" evidence="1">
    <location>
        <begin position="321"/>
        <end position="344"/>
    </location>
</feature>
<feature type="compositionally biased region" description="Basic and acidic residues" evidence="1">
    <location>
        <begin position="226"/>
        <end position="242"/>
    </location>
</feature>
<feature type="compositionally biased region" description="Basic and acidic residues" evidence="1">
    <location>
        <begin position="623"/>
        <end position="634"/>
    </location>
</feature>
<feature type="non-terminal residue" evidence="2">
    <location>
        <position position="700"/>
    </location>
</feature>
<feature type="region of interest" description="Disordered" evidence="1">
    <location>
        <begin position="1"/>
        <end position="700"/>
    </location>
</feature>
<feature type="compositionally biased region" description="Basic residues" evidence="1">
    <location>
        <begin position="1"/>
        <end position="16"/>
    </location>
</feature>
<feature type="compositionally biased region" description="Low complexity" evidence="1">
    <location>
        <begin position="447"/>
        <end position="458"/>
    </location>
</feature>
<dbReference type="EMBL" id="CADCTV010000744">
    <property type="protein sequence ID" value="CAA9358114.1"/>
    <property type="molecule type" value="Genomic_DNA"/>
</dbReference>
<proteinExistence type="predicted"/>